<dbReference type="AlphaFoldDB" id="A0A7M2Y963"/>
<dbReference type="Pfam" id="PF05117">
    <property type="entry name" value="DUF695"/>
    <property type="match status" value="1"/>
</dbReference>
<evidence type="ECO:0000259" key="1">
    <source>
        <dbReference type="Pfam" id="PF05117"/>
    </source>
</evidence>
<dbReference type="EMBL" id="CP040442">
    <property type="protein sequence ID" value="QOW09883.1"/>
    <property type="molecule type" value="Genomic_DNA"/>
</dbReference>
<dbReference type="RefSeq" id="WP_193813100.1">
    <property type="nucleotide sequence ID" value="NZ_CP040442.1"/>
</dbReference>
<accession>A0A7M2Y963</accession>
<name>A0A7M2Y963_9FLAO</name>
<keyword evidence="3" id="KW-1185">Reference proteome</keyword>
<protein>
    <submittedName>
        <fullName evidence="2">DUF695 domain-containing protein</fullName>
    </submittedName>
</protein>
<evidence type="ECO:0000313" key="2">
    <source>
        <dbReference type="EMBL" id="QOW09883.1"/>
    </source>
</evidence>
<reference evidence="2 3" key="1">
    <citation type="submission" date="2019-05" db="EMBL/GenBank/DDBJ databases">
        <title>Chryseobacterium sp. isolated from King George Island, maritime Antarctica.</title>
        <authorList>
            <person name="Peng X."/>
        </authorList>
    </citation>
    <scope>NUCLEOTIDE SEQUENCE [LARGE SCALE GENOMIC DNA]</scope>
    <source>
        <strain evidence="2 3">7-3A</strain>
    </source>
</reference>
<organism evidence="2 3">
    <name type="scientific">Kaistella flava</name>
    <name type="common">ex Peng et al. 2021</name>
    <dbReference type="NCBI Taxonomy" id="2038776"/>
    <lineage>
        <taxon>Bacteria</taxon>
        <taxon>Pseudomonadati</taxon>
        <taxon>Bacteroidota</taxon>
        <taxon>Flavobacteriia</taxon>
        <taxon>Flavobacteriales</taxon>
        <taxon>Weeksellaceae</taxon>
        <taxon>Chryseobacterium group</taxon>
        <taxon>Kaistella</taxon>
    </lineage>
</organism>
<dbReference type="KEGG" id="kfa:Q73A0000_05650"/>
<evidence type="ECO:0000313" key="3">
    <source>
        <dbReference type="Proteomes" id="UP000594195"/>
    </source>
</evidence>
<sequence length="158" mass="18319">MKNLESLITDQETWTSAEGSNDGVIFLLRFRPNLQAFISTEKYNERITLTWNYDSDDSSLMPTEKEMELMEKVENSLVDVLENDLQAILSFVYLGDNQKQWHWYSSNVEETGKRINDALSDFEILPIELSSEEDPKWSEYNAVIDGADDSDYEELAEK</sequence>
<dbReference type="InterPro" id="IPR016097">
    <property type="entry name" value="DUF695"/>
</dbReference>
<dbReference type="Proteomes" id="UP000594195">
    <property type="component" value="Chromosome"/>
</dbReference>
<feature type="domain" description="DUF695" evidence="1">
    <location>
        <begin position="13"/>
        <end position="140"/>
    </location>
</feature>
<proteinExistence type="predicted"/>
<gene>
    <name evidence="2" type="ORF">Q73A0000_05650</name>
</gene>